<feature type="region of interest" description="Disordered" evidence="1">
    <location>
        <begin position="210"/>
        <end position="345"/>
    </location>
</feature>
<dbReference type="Proteomes" id="UP000799779">
    <property type="component" value="Unassembled WGS sequence"/>
</dbReference>
<feature type="compositionally biased region" description="Low complexity" evidence="1">
    <location>
        <begin position="210"/>
        <end position="224"/>
    </location>
</feature>
<accession>A0A6A5W528</accession>
<dbReference type="AlphaFoldDB" id="A0A6A5W528"/>
<feature type="chain" id="PRO_5025598627" evidence="2">
    <location>
        <begin position="21"/>
        <end position="711"/>
    </location>
</feature>
<keyword evidence="4" id="KW-1185">Reference proteome</keyword>
<protein>
    <submittedName>
        <fullName evidence="3">Uncharacterized protein</fullName>
    </submittedName>
</protein>
<feature type="compositionally biased region" description="Polar residues" evidence="1">
    <location>
        <begin position="603"/>
        <end position="625"/>
    </location>
</feature>
<feature type="signal peptide" evidence="2">
    <location>
        <begin position="1"/>
        <end position="20"/>
    </location>
</feature>
<feature type="region of interest" description="Disordered" evidence="1">
    <location>
        <begin position="649"/>
        <end position="711"/>
    </location>
</feature>
<organism evidence="3 4">
    <name type="scientific">Amniculicola lignicola CBS 123094</name>
    <dbReference type="NCBI Taxonomy" id="1392246"/>
    <lineage>
        <taxon>Eukaryota</taxon>
        <taxon>Fungi</taxon>
        <taxon>Dikarya</taxon>
        <taxon>Ascomycota</taxon>
        <taxon>Pezizomycotina</taxon>
        <taxon>Dothideomycetes</taxon>
        <taxon>Pleosporomycetidae</taxon>
        <taxon>Pleosporales</taxon>
        <taxon>Amniculicolaceae</taxon>
        <taxon>Amniculicola</taxon>
    </lineage>
</organism>
<keyword evidence="2" id="KW-0732">Signal</keyword>
<feature type="region of interest" description="Disordered" evidence="1">
    <location>
        <begin position="577"/>
        <end position="627"/>
    </location>
</feature>
<evidence type="ECO:0000313" key="3">
    <source>
        <dbReference type="EMBL" id="KAF1992726.1"/>
    </source>
</evidence>
<evidence type="ECO:0000256" key="2">
    <source>
        <dbReference type="SAM" id="SignalP"/>
    </source>
</evidence>
<evidence type="ECO:0000313" key="4">
    <source>
        <dbReference type="Proteomes" id="UP000799779"/>
    </source>
</evidence>
<reference evidence="3" key="1">
    <citation type="journal article" date="2020" name="Stud. Mycol.">
        <title>101 Dothideomycetes genomes: a test case for predicting lifestyles and emergence of pathogens.</title>
        <authorList>
            <person name="Haridas S."/>
            <person name="Albert R."/>
            <person name="Binder M."/>
            <person name="Bloem J."/>
            <person name="Labutti K."/>
            <person name="Salamov A."/>
            <person name="Andreopoulos B."/>
            <person name="Baker S."/>
            <person name="Barry K."/>
            <person name="Bills G."/>
            <person name="Bluhm B."/>
            <person name="Cannon C."/>
            <person name="Castanera R."/>
            <person name="Culley D."/>
            <person name="Daum C."/>
            <person name="Ezra D."/>
            <person name="Gonzalez J."/>
            <person name="Henrissat B."/>
            <person name="Kuo A."/>
            <person name="Liang C."/>
            <person name="Lipzen A."/>
            <person name="Lutzoni F."/>
            <person name="Magnuson J."/>
            <person name="Mondo S."/>
            <person name="Nolan M."/>
            <person name="Ohm R."/>
            <person name="Pangilinan J."/>
            <person name="Park H.-J."/>
            <person name="Ramirez L."/>
            <person name="Alfaro M."/>
            <person name="Sun H."/>
            <person name="Tritt A."/>
            <person name="Yoshinaga Y."/>
            <person name="Zwiers L.-H."/>
            <person name="Turgeon B."/>
            <person name="Goodwin S."/>
            <person name="Spatafora J."/>
            <person name="Crous P."/>
            <person name="Grigoriev I."/>
        </authorList>
    </citation>
    <scope>NUCLEOTIDE SEQUENCE</scope>
    <source>
        <strain evidence="3">CBS 123094</strain>
    </source>
</reference>
<feature type="compositionally biased region" description="Low complexity" evidence="1">
    <location>
        <begin position="83"/>
        <end position="94"/>
    </location>
</feature>
<sequence>MSVSFTGLFALLSCFQLLRCAGTIPLLSPKGKRQSLQPPRQAKTMWEFTPRGGCHPLLYNTLRIPPSTSSHHRVREHNTPRGTTPDPVLLLDPVAPTSSPPERFNSFSSTLSDKMAPKAPKAAQTTKPTKQTIPPASTTPARSAAQRPPIPRDVVWDMKTFKGKANKQTMRAFLQAEGAAPAEYTETKTGAELVASIQKIQQANVDAVDAAKQAAKPKPTPKAAKSLKRARDARDEEDNDLDVVLVTKKSKVHGEMNQDDGDEEVMFDSDAGPENDDDASDDDTEEEQEASDNEVDEPEDGAEGGDDEEGGEDDNNGSPDKAEKGAEAKPSIQSPALYDDSEVPPHLKDATRTLRMIKGVAVDDIYRLTQKRKVCVKTIDGDYELLDDEEEDPSKWAYFADARSVSYIKEPVNGKMKIVMGTDAQDYIHTIVASEHIIHLRKKKITVAAARKRDQKLKQAYKENKASRKALEKHVAKLIATDDCKKMARLIIKAVFAPGHDEKEEESPFLTRKDQANEVSGSTEIIDVDKVDLEKSTENAEEYAQETEDEEEPEKLVFVPAFVRLNQSPTGLYANKATEKPVTEASEQPLDQVTDGADMPVAEQTTGVADTPSATGTTEATNQPTEELAIDAVTTPTENGTAVVDNTAVETHASEVDRQRVEAAPAKSMSEPIIEASSSKSVETAGKRQAKYPANRVLEDYDDDDEEDEEL</sequence>
<feature type="compositionally biased region" description="Acidic residues" evidence="1">
    <location>
        <begin position="700"/>
        <end position="711"/>
    </location>
</feature>
<evidence type="ECO:0000256" key="1">
    <source>
        <dbReference type="SAM" id="MobiDB-lite"/>
    </source>
</evidence>
<dbReference type="EMBL" id="ML977827">
    <property type="protein sequence ID" value="KAF1992726.1"/>
    <property type="molecule type" value="Genomic_DNA"/>
</dbReference>
<feature type="region of interest" description="Disordered" evidence="1">
    <location>
        <begin position="64"/>
        <end position="153"/>
    </location>
</feature>
<feature type="compositionally biased region" description="Acidic residues" evidence="1">
    <location>
        <begin position="257"/>
        <end position="315"/>
    </location>
</feature>
<feature type="compositionally biased region" description="Low complexity" evidence="1">
    <location>
        <begin position="117"/>
        <end position="145"/>
    </location>
</feature>
<gene>
    <name evidence="3" type="ORF">P154DRAFT_167646</name>
</gene>
<feature type="compositionally biased region" description="Basic and acidic residues" evidence="1">
    <location>
        <begin position="652"/>
        <end position="661"/>
    </location>
</feature>
<name>A0A6A5W528_9PLEO</name>
<proteinExistence type="predicted"/>